<evidence type="ECO:0000256" key="1">
    <source>
        <dbReference type="SAM" id="Phobius"/>
    </source>
</evidence>
<dbReference type="InterPro" id="IPR001480">
    <property type="entry name" value="Bulb-type_lectin_dom"/>
</dbReference>
<organism evidence="3 4">
    <name type="scientific">Asparagus officinalis</name>
    <name type="common">Garden asparagus</name>
    <dbReference type="NCBI Taxonomy" id="4686"/>
    <lineage>
        <taxon>Eukaryota</taxon>
        <taxon>Viridiplantae</taxon>
        <taxon>Streptophyta</taxon>
        <taxon>Embryophyta</taxon>
        <taxon>Tracheophyta</taxon>
        <taxon>Spermatophyta</taxon>
        <taxon>Magnoliopsida</taxon>
        <taxon>Liliopsida</taxon>
        <taxon>Asparagales</taxon>
        <taxon>Asparagaceae</taxon>
        <taxon>Asparagoideae</taxon>
        <taxon>Asparagus</taxon>
    </lineage>
</organism>
<dbReference type="Gramene" id="ONK76879">
    <property type="protein sequence ID" value="ONK76879"/>
    <property type="gene ID" value="A4U43_C02F800"/>
</dbReference>
<gene>
    <name evidence="3" type="ORF">A4U43_C02F800</name>
</gene>
<dbReference type="EMBL" id="CM007382">
    <property type="protein sequence ID" value="ONK76879.1"/>
    <property type="molecule type" value="Genomic_DNA"/>
</dbReference>
<name>A0A5P1FIZ6_ASPOF</name>
<keyword evidence="4" id="KW-1185">Reference proteome</keyword>
<dbReference type="SMART" id="SM00108">
    <property type="entry name" value="B_lectin"/>
    <property type="match status" value="2"/>
</dbReference>
<accession>A0A5P1FIZ6</accession>
<dbReference type="GO" id="GO:0051707">
    <property type="term" value="P:response to other organism"/>
    <property type="evidence" value="ECO:0007669"/>
    <property type="project" value="UniProtKB-ARBA"/>
</dbReference>
<protein>
    <recommendedName>
        <fullName evidence="2">Bulb-type lectin domain-containing protein</fullName>
    </recommendedName>
</protein>
<dbReference type="InterPro" id="IPR036426">
    <property type="entry name" value="Bulb-type_lectin_dom_sf"/>
</dbReference>
<sequence length="343" mass="38731">MRYSILVLNILFSHAKLTLLIKKQIILHLRVYICATTNSNILKSYFKKKKKNMETSLVALTLALVCLAGFGPINVVADYAIYTGQTFMPGQNFSYDMTVHGVPYGPYELTFQNDCNLVIYQHGQKRWESNTTQTKYRDCYLTVQQDGEVVLRTNYYYTLWSSGVKSTLGDYIFFLTYAGGLSVYGPQVWISDNPVTMSSVAPMTTTTDIVFYTGQVTMATYGIVIQFKNFRLVLQEKDCNLVVEDMYDDFKILWQTGVFADTGDCYLTMSLTGELMVKYNRRDILWRSGVSSDRAGKFLLALRYDGRIAVYGPEVWGILDPYGAQTAVGSSAEGARVIMALDS</sequence>
<dbReference type="SUPFAM" id="SSF51110">
    <property type="entry name" value="alpha-D-mannose-specific plant lectins"/>
    <property type="match status" value="2"/>
</dbReference>
<keyword evidence="1" id="KW-1133">Transmembrane helix</keyword>
<keyword evidence="1" id="KW-0472">Membrane</keyword>
<feature type="transmembrane region" description="Helical" evidence="1">
    <location>
        <begin position="57"/>
        <end position="82"/>
    </location>
</feature>
<reference evidence="4" key="1">
    <citation type="journal article" date="2017" name="Nat. Commun.">
        <title>The asparagus genome sheds light on the origin and evolution of a young Y chromosome.</title>
        <authorList>
            <person name="Harkess A."/>
            <person name="Zhou J."/>
            <person name="Xu C."/>
            <person name="Bowers J.E."/>
            <person name="Van der Hulst R."/>
            <person name="Ayyampalayam S."/>
            <person name="Mercati F."/>
            <person name="Riccardi P."/>
            <person name="McKain M.R."/>
            <person name="Kakrana A."/>
            <person name="Tang H."/>
            <person name="Ray J."/>
            <person name="Groenendijk J."/>
            <person name="Arikit S."/>
            <person name="Mathioni S.M."/>
            <person name="Nakano M."/>
            <person name="Shan H."/>
            <person name="Telgmann-Rauber A."/>
            <person name="Kanno A."/>
            <person name="Yue Z."/>
            <person name="Chen H."/>
            <person name="Li W."/>
            <person name="Chen Y."/>
            <person name="Xu X."/>
            <person name="Zhang Y."/>
            <person name="Luo S."/>
            <person name="Chen H."/>
            <person name="Gao J."/>
            <person name="Mao Z."/>
            <person name="Pires J.C."/>
            <person name="Luo M."/>
            <person name="Kudrna D."/>
            <person name="Wing R.A."/>
            <person name="Meyers B.C."/>
            <person name="Yi K."/>
            <person name="Kong H."/>
            <person name="Lavrijsen P."/>
            <person name="Sunseri F."/>
            <person name="Falavigna A."/>
            <person name="Ye Y."/>
            <person name="Leebens-Mack J.H."/>
            <person name="Chen G."/>
        </authorList>
    </citation>
    <scope>NUCLEOTIDE SEQUENCE [LARGE SCALE GENOMIC DNA]</scope>
    <source>
        <strain evidence="4">cv. DH0086</strain>
    </source>
</reference>
<evidence type="ECO:0000259" key="2">
    <source>
        <dbReference type="PROSITE" id="PS50927"/>
    </source>
</evidence>
<evidence type="ECO:0000313" key="4">
    <source>
        <dbReference type="Proteomes" id="UP000243459"/>
    </source>
</evidence>
<dbReference type="OMA" id="ICATTNS"/>
<dbReference type="Gene3D" id="2.90.10.10">
    <property type="entry name" value="Bulb-type lectin domain"/>
    <property type="match status" value="2"/>
</dbReference>
<dbReference type="Proteomes" id="UP000243459">
    <property type="component" value="Chromosome 2"/>
</dbReference>
<dbReference type="PROSITE" id="PS50927">
    <property type="entry name" value="BULB_LECTIN"/>
    <property type="match status" value="2"/>
</dbReference>
<proteinExistence type="predicted"/>
<feature type="domain" description="Bulb-type lectin" evidence="2">
    <location>
        <begin position="208"/>
        <end position="323"/>
    </location>
</feature>
<keyword evidence="1" id="KW-0812">Transmembrane</keyword>
<evidence type="ECO:0000313" key="3">
    <source>
        <dbReference type="EMBL" id="ONK76879.1"/>
    </source>
</evidence>
<dbReference type="AlphaFoldDB" id="A0A5P1FIZ6"/>
<feature type="domain" description="Bulb-type lectin" evidence="2">
    <location>
        <begin position="78"/>
        <end position="196"/>
    </location>
</feature>